<dbReference type="AlphaFoldDB" id="A0AAD7UKB3"/>
<evidence type="ECO:0000256" key="17">
    <source>
        <dbReference type="SAM" id="SignalP"/>
    </source>
</evidence>
<dbReference type="GO" id="GO:0010276">
    <property type="term" value="F:phytol kinase activity"/>
    <property type="evidence" value="ECO:0007669"/>
    <property type="project" value="UniProtKB-EC"/>
</dbReference>
<sequence length="328" mass="34128">MMIALALLWLHPVRFKKTPLGGSARKKAYRGTVPVYGALPEDTGHPPPSPNDSSAGQSVPAVASRVGPPLAIGCFVAAGLASTDLSVLASNPLVRDSACSIVAVVGAVGWLKVWTSLAASGAMDSRLSRKIIHCGSGPLFLLVWPLYSLEPNARLVAALVPALNMARLVAAGTKRDSSDIVTAVSRSGDAKEVLGGPLLYCAVLLAATLFGWRGSSAAVVAIAQMAIGDGVADIVGRRFGKRHKWPFAPSKSYAGSIAFAFAATLASFALLRWFQIAGCLALPFETTDLLARLFLISVLCAFTELVPAADDNISVPLVAAILATTLLR</sequence>
<evidence type="ECO:0000256" key="12">
    <source>
        <dbReference type="ARBA" id="ARBA00024015"/>
    </source>
</evidence>
<comment type="subcellular location">
    <subcellularLocation>
        <location evidence="1">Membrane</location>
        <topology evidence="1">Multi-pass membrane protein</topology>
    </subcellularLocation>
    <subcellularLocation>
        <location evidence="2">Plastid</location>
        <location evidence="2">Chloroplast</location>
    </subcellularLocation>
</comment>
<comment type="catalytic activity">
    <reaction evidence="14">
        <text>phytol + CTP = phytyl phosphate + CDP + H(+)</text>
        <dbReference type="Rhea" id="RHEA:38055"/>
        <dbReference type="ChEBI" id="CHEBI:15378"/>
        <dbReference type="ChEBI" id="CHEBI:17327"/>
        <dbReference type="ChEBI" id="CHEBI:37563"/>
        <dbReference type="ChEBI" id="CHEBI:58069"/>
        <dbReference type="ChEBI" id="CHEBI:75483"/>
        <dbReference type="EC" id="2.7.1.182"/>
    </reaction>
</comment>
<evidence type="ECO:0000256" key="4">
    <source>
        <dbReference type="ARBA" id="ARBA00022528"/>
    </source>
</evidence>
<evidence type="ECO:0000256" key="2">
    <source>
        <dbReference type="ARBA" id="ARBA00004229"/>
    </source>
</evidence>
<feature type="transmembrane region" description="Helical" evidence="16">
    <location>
        <begin position="193"/>
        <end position="212"/>
    </location>
</feature>
<evidence type="ECO:0000256" key="11">
    <source>
        <dbReference type="ARBA" id="ARBA00023136"/>
    </source>
</evidence>
<dbReference type="GO" id="GO:0009507">
    <property type="term" value="C:chloroplast"/>
    <property type="evidence" value="ECO:0007669"/>
    <property type="project" value="UniProtKB-SubCell"/>
</dbReference>
<evidence type="ECO:0000256" key="10">
    <source>
        <dbReference type="ARBA" id="ARBA00022989"/>
    </source>
</evidence>
<accession>A0AAD7UKB3</accession>
<proteinExistence type="inferred from homology"/>
<comment type="caution">
    <text evidence="18">The sequence shown here is derived from an EMBL/GenBank/DDBJ whole genome shotgun (WGS) entry which is preliminary data.</text>
</comment>
<feature type="transmembrane region" description="Helical" evidence="16">
    <location>
        <begin position="257"/>
        <end position="283"/>
    </location>
</feature>
<keyword evidence="11 16" id="KW-0472">Membrane</keyword>
<dbReference type="EMBL" id="JAQMWT010000119">
    <property type="protein sequence ID" value="KAJ8610119.1"/>
    <property type="molecule type" value="Genomic_DNA"/>
</dbReference>
<keyword evidence="7 16" id="KW-0812">Transmembrane</keyword>
<feature type="region of interest" description="Disordered" evidence="15">
    <location>
        <begin position="39"/>
        <end position="60"/>
    </location>
</feature>
<dbReference type="Proteomes" id="UP001230188">
    <property type="component" value="Unassembled WGS sequence"/>
</dbReference>
<evidence type="ECO:0000256" key="6">
    <source>
        <dbReference type="ARBA" id="ARBA00022679"/>
    </source>
</evidence>
<evidence type="ECO:0000256" key="13">
    <source>
        <dbReference type="ARBA" id="ARBA00039024"/>
    </source>
</evidence>
<dbReference type="GO" id="GO:0016020">
    <property type="term" value="C:membrane"/>
    <property type="evidence" value="ECO:0007669"/>
    <property type="project" value="UniProtKB-SubCell"/>
</dbReference>
<evidence type="ECO:0000256" key="16">
    <source>
        <dbReference type="SAM" id="Phobius"/>
    </source>
</evidence>
<keyword evidence="5" id="KW-0934">Plastid</keyword>
<evidence type="ECO:0000313" key="19">
    <source>
        <dbReference type="Proteomes" id="UP001230188"/>
    </source>
</evidence>
<dbReference type="InterPro" id="IPR039606">
    <property type="entry name" value="Phytol/farnesol_kinase"/>
</dbReference>
<evidence type="ECO:0000256" key="3">
    <source>
        <dbReference type="ARBA" id="ARBA00010794"/>
    </source>
</evidence>
<keyword evidence="17" id="KW-0732">Signal</keyword>
<comment type="similarity">
    <text evidence="3">Belongs to the polyprenol kinase family.</text>
</comment>
<evidence type="ECO:0000256" key="9">
    <source>
        <dbReference type="ARBA" id="ARBA00022946"/>
    </source>
</evidence>
<dbReference type="PANTHER" id="PTHR32523">
    <property type="entry name" value="PHYTOL KINASE 1, CHLOROPLASTIC"/>
    <property type="match status" value="1"/>
</dbReference>
<keyword evidence="10 16" id="KW-1133">Transmembrane helix</keyword>
<gene>
    <name evidence="18" type="ORF">CTAYLR_007105</name>
</gene>
<evidence type="ECO:0000313" key="18">
    <source>
        <dbReference type="EMBL" id="KAJ8610119.1"/>
    </source>
</evidence>
<name>A0AAD7UKB3_9STRA</name>
<keyword evidence="4" id="KW-0150">Chloroplast</keyword>
<evidence type="ECO:0000256" key="15">
    <source>
        <dbReference type="SAM" id="MobiDB-lite"/>
    </source>
</evidence>
<evidence type="ECO:0000256" key="1">
    <source>
        <dbReference type="ARBA" id="ARBA00004141"/>
    </source>
</evidence>
<evidence type="ECO:0000256" key="14">
    <source>
        <dbReference type="ARBA" id="ARBA00048889"/>
    </source>
</evidence>
<feature type="chain" id="PRO_5042185077" description="phytol kinase" evidence="17">
    <location>
        <begin position="16"/>
        <end position="328"/>
    </location>
</feature>
<evidence type="ECO:0000256" key="5">
    <source>
        <dbReference type="ARBA" id="ARBA00022640"/>
    </source>
</evidence>
<keyword evidence="19" id="KW-1185">Reference proteome</keyword>
<feature type="signal peptide" evidence="17">
    <location>
        <begin position="1"/>
        <end position="15"/>
    </location>
</feature>
<reference evidence="18" key="1">
    <citation type="submission" date="2023-01" db="EMBL/GenBank/DDBJ databases">
        <title>Metagenome sequencing of chrysophaentin producing Chrysophaeum taylorii.</title>
        <authorList>
            <person name="Davison J."/>
            <person name="Bewley C."/>
        </authorList>
    </citation>
    <scope>NUCLEOTIDE SEQUENCE</scope>
    <source>
        <strain evidence="18">NIES-1699</strain>
    </source>
</reference>
<organism evidence="18 19">
    <name type="scientific">Chrysophaeum taylorii</name>
    <dbReference type="NCBI Taxonomy" id="2483200"/>
    <lineage>
        <taxon>Eukaryota</taxon>
        <taxon>Sar</taxon>
        <taxon>Stramenopiles</taxon>
        <taxon>Ochrophyta</taxon>
        <taxon>Pelagophyceae</taxon>
        <taxon>Pelagomonadales</taxon>
        <taxon>Pelagomonadaceae</taxon>
        <taxon>Chrysophaeum</taxon>
    </lineage>
</organism>
<dbReference type="EC" id="2.7.1.182" evidence="13"/>
<evidence type="ECO:0000256" key="8">
    <source>
        <dbReference type="ARBA" id="ARBA00022777"/>
    </source>
</evidence>
<protein>
    <recommendedName>
        <fullName evidence="13">phytol kinase</fullName>
        <ecNumber evidence="13">2.7.1.182</ecNumber>
    </recommendedName>
</protein>
<keyword evidence="9" id="KW-0809">Transit peptide</keyword>
<dbReference type="PANTHER" id="PTHR32523:SF8">
    <property type="entry name" value="DOLICHOL KINASE"/>
    <property type="match status" value="1"/>
</dbReference>
<keyword evidence="8" id="KW-0418">Kinase</keyword>
<comment type="pathway">
    <text evidence="12">Cofactor biosynthesis; tocopherol biosynthesis.</text>
</comment>
<evidence type="ECO:0000256" key="7">
    <source>
        <dbReference type="ARBA" id="ARBA00022692"/>
    </source>
</evidence>
<keyword evidence="6" id="KW-0808">Transferase</keyword>